<gene>
    <name evidence="10" type="ORF">KSP40_PGU004263</name>
</gene>
<accession>A0ABR2LCY2</accession>
<dbReference type="EMBL" id="JBBWWR010000021">
    <property type="protein sequence ID" value="KAK8937930.1"/>
    <property type="molecule type" value="Genomic_DNA"/>
</dbReference>
<dbReference type="Proteomes" id="UP001412067">
    <property type="component" value="Unassembled WGS sequence"/>
</dbReference>
<dbReference type="PANTHER" id="PTHR42776">
    <property type="entry name" value="SERINE PEPTIDASE S9 FAMILY MEMBER"/>
    <property type="match status" value="1"/>
</dbReference>
<evidence type="ECO:0000259" key="8">
    <source>
        <dbReference type="Pfam" id="PF00326"/>
    </source>
</evidence>
<organism evidence="10 11">
    <name type="scientific">Platanthera guangdongensis</name>
    <dbReference type="NCBI Taxonomy" id="2320717"/>
    <lineage>
        <taxon>Eukaryota</taxon>
        <taxon>Viridiplantae</taxon>
        <taxon>Streptophyta</taxon>
        <taxon>Embryophyta</taxon>
        <taxon>Tracheophyta</taxon>
        <taxon>Spermatophyta</taxon>
        <taxon>Magnoliopsida</taxon>
        <taxon>Liliopsida</taxon>
        <taxon>Asparagales</taxon>
        <taxon>Orchidaceae</taxon>
        <taxon>Orchidoideae</taxon>
        <taxon>Orchideae</taxon>
        <taxon>Orchidinae</taxon>
        <taxon>Platanthera</taxon>
    </lineage>
</organism>
<comment type="catalytic activity">
    <reaction evidence="1">
        <text>Cleavage of an N-acetyl or N-formyl amino acid from the N-terminus of a polypeptide.</text>
        <dbReference type="EC" id="3.4.19.1"/>
    </reaction>
</comment>
<dbReference type="Pfam" id="PF00326">
    <property type="entry name" value="Peptidase_S9"/>
    <property type="match status" value="1"/>
</dbReference>
<dbReference type="PANTHER" id="PTHR42776:SF4">
    <property type="entry name" value="ACYLAMINO-ACID-RELEASING ENZYME"/>
    <property type="match status" value="1"/>
</dbReference>
<protein>
    <recommendedName>
        <fullName evidence="5">acylaminoacyl-peptidase</fullName>
        <ecNumber evidence="5">3.4.19.1</ecNumber>
    </recommendedName>
</protein>
<dbReference type="SUPFAM" id="SSF53474">
    <property type="entry name" value="alpha/beta-Hydrolases"/>
    <property type="match status" value="1"/>
</dbReference>
<evidence type="ECO:0000256" key="6">
    <source>
        <dbReference type="ARBA" id="ARBA00022490"/>
    </source>
</evidence>
<evidence type="ECO:0000259" key="9">
    <source>
        <dbReference type="Pfam" id="PF19283"/>
    </source>
</evidence>
<dbReference type="Gene3D" id="3.40.50.1820">
    <property type="entry name" value="alpha/beta hydrolase"/>
    <property type="match status" value="1"/>
</dbReference>
<dbReference type="SUPFAM" id="SSF82171">
    <property type="entry name" value="DPP6 N-terminal domain-like"/>
    <property type="match status" value="1"/>
</dbReference>
<dbReference type="Pfam" id="PF19283">
    <property type="entry name" value="APEH_N"/>
    <property type="match status" value="1"/>
</dbReference>
<dbReference type="InterPro" id="IPR045550">
    <property type="entry name" value="AARE_N"/>
</dbReference>
<evidence type="ECO:0000256" key="1">
    <source>
        <dbReference type="ARBA" id="ARBA00000721"/>
    </source>
</evidence>
<evidence type="ECO:0000256" key="4">
    <source>
        <dbReference type="ARBA" id="ARBA00011881"/>
    </source>
</evidence>
<evidence type="ECO:0000313" key="10">
    <source>
        <dbReference type="EMBL" id="KAK8937930.1"/>
    </source>
</evidence>
<evidence type="ECO:0000313" key="11">
    <source>
        <dbReference type="Proteomes" id="UP001412067"/>
    </source>
</evidence>
<dbReference type="PROSITE" id="PS00708">
    <property type="entry name" value="PRO_ENDOPEP_SER"/>
    <property type="match status" value="1"/>
</dbReference>
<comment type="caution">
    <text evidence="10">The sequence shown here is derived from an EMBL/GenBank/DDBJ whole genome shotgun (WGS) entry which is preliminary data.</text>
</comment>
<dbReference type="InterPro" id="IPR002471">
    <property type="entry name" value="Pept_S9_AS"/>
</dbReference>
<evidence type="ECO:0000256" key="5">
    <source>
        <dbReference type="ARBA" id="ARBA00012917"/>
    </source>
</evidence>
<evidence type="ECO:0000256" key="2">
    <source>
        <dbReference type="ARBA" id="ARBA00004496"/>
    </source>
</evidence>
<dbReference type="InterPro" id="IPR029058">
    <property type="entry name" value="AB_hydrolase_fold"/>
</dbReference>
<dbReference type="InterPro" id="IPR001375">
    <property type="entry name" value="Peptidase_S9_cat"/>
</dbReference>
<dbReference type="EC" id="3.4.19.1" evidence="5"/>
<reference evidence="10 11" key="1">
    <citation type="journal article" date="2022" name="Nat. Plants">
        <title>Genomes of leafy and leafless Platanthera orchids illuminate the evolution of mycoheterotrophy.</title>
        <authorList>
            <person name="Li M.H."/>
            <person name="Liu K.W."/>
            <person name="Li Z."/>
            <person name="Lu H.C."/>
            <person name="Ye Q.L."/>
            <person name="Zhang D."/>
            <person name="Wang J.Y."/>
            <person name="Li Y.F."/>
            <person name="Zhong Z.M."/>
            <person name="Liu X."/>
            <person name="Yu X."/>
            <person name="Liu D.K."/>
            <person name="Tu X.D."/>
            <person name="Liu B."/>
            <person name="Hao Y."/>
            <person name="Liao X.Y."/>
            <person name="Jiang Y.T."/>
            <person name="Sun W.H."/>
            <person name="Chen J."/>
            <person name="Chen Y.Q."/>
            <person name="Ai Y."/>
            <person name="Zhai J.W."/>
            <person name="Wu S.S."/>
            <person name="Zhou Z."/>
            <person name="Hsiao Y.Y."/>
            <person name="Wu W.L."/>
            <person name="Chen Y.Y."/>
            <person name="Lin Y.F."/>
            <person name="Hsu J.L."/>
            <person name="Li C.Y."/>
            <person name="Wang Z.W."/>
            <person name="Zhao X."/>
            <person name="Zhong W.Y."/>
            <person name="Ma X.K."/>
            <person name="Ma L."/>
            <person name="Huang J."/>
            <person name="Chen G.Z."/>
            <person name="Huang M.Z."/>
            <person name="Huang L."/>
            <person name="Peng D.H."/>
            <person name="Luo Y.B."/>
            <person name="Zou S.Q."/>
            <person name="Chen S.P."/>
            <person name="Lan S."/>
            <person name="Tsai W.C."/>
            <person name="Van de Peer Y."/>
            <person name="Liu Z.J."/>
        </authorList>
    </citation>
    <scope>NUCLEOTIDE SEQUENCE [LARGE SCALE GENOMIC DNA]</scope>
    <source>
        <strain evidence="10">Lor288</strain>
    </source>
</reference>
<sequence>MRLPIETKCPSMATAVSSTLVSASYCSRAQPFHYSSRRWGALTRLRLPRIYFNLLPTFAMEVPGAVEAKDMQHGIGETTVAEYESQSKLLQEFCRVPSIDKAWIFKSDGGTSQVMFSISQMNYAANKKRKSILSSRIVKNRNQSVDFQWSPFPVEMDGVSAIIPSGSGSKLLVVRNQEDDSPTQLEIWGPAQLEKAIHIPRSVHGSIFVDGWFEGISWNYEETHIAYVAEEPPLPKPVFDDSGFKGEDSFNKDSGTWNGQGDWEEDWGETYSKKRSPALFIVHINSGKVQALKGVSKSSSVGQVIWVPSISSARAQYLVFVGWSSENGPQQTPRKLGIKYCYNRPCALYAIRAHLEGHDDDKAAVNTKKVDSTGAIILTADFSSAFFPKFSPDGKFLVFLSAKSAVDSGAHWATNSLHRLDWPADGKPNSSAKVSCVVPVIMCPEDGCFPGLYCSYPLPYPWLSDGYTIILSSIWHSTVAILSINILSGKVSQISPGDTVYSWDILAVDGNDILAVTSSPINPPQLKYGYYTSHLEVSSWNWLDVSSPVAGCSDKVRFLMSSKQCSILKIPVNNLSDTLSEGAKKPFEATFITHSSSESKETYLENKKESIRPPLILILHGGPHSVFSTTYSKSLAFLSSLGYNLLAVNYRGSLGFGEEALQSLPGKIGSQDVNDVLAALDYVSERWLVDRSRVAVLGGSHGGFLTSHLIGQAPDRFVAAALRNPVCNLSLMVGTSDIPDWCYIEAYGKGGKDIFSEAPSNEQFSDFYSKSPISHISKVKTPTLFLLGAQDRRVPVSNGLQYARALRERGVEVKVMVFPDDVHGLERPQSDFESHLNIGVWFDKYCKL</sequence>
<feature type="domain" description="Acylamino-acid-releasing enzyme N-terminal" evidence="9">
    <location>
        <begin position="70"/>
        <end position="557"/>
    </location>
</feature>
<feature type="domain" description="Peptidase S9 prolyl oligopeptidase catalytic" evidence="8">
    <location>
        <begin position="631"/>
        <end position="847"/>
    </location>
</feature>
<keyword evidence="7" id="KW-0378">Hydrolase</keyword>
<keyword evidence="6" id="KW-0963">Cytoplasm</keyword>
<comment type="similarity">
    <text evidence="3">Belongs to the peptidase S9C family.</text>
</comment>
<comment type="subcellular location">
    <subcellularLocation>
        <location evidence="2">Cytoplasm</location>
    </subcellularLocation>
</comment>
<evidence type="ECO:0000256" key="3">
    <source>
        <dbReference type="ARBA" id="ARBA00010040"/>
    </source>
</evidence>
<proteinExistence type="inferred from homology"/>
<comment type="subunit">
    <text evidence="4">Homotetramer.</text>
</comment>
<evidence type="ECO:0000256" key="7">
    <source>
        <dbReference type="ARBA" id="ARBA00022801"/>
    </source>
</evidence>
<keyword evidence="11" id="KW-1185">Reference proteome</keyword>
<name>A0ABR2LCY2_9ASPA</name>